<dbReference type="OrthoDB" id="3647246at2759"/>
<dbReference type="VEuPathDB" id="FungiDB:PV08_02950"/>
<name>A0A0D1YTS8_9EURO</name>
<keyword evidence="2" id="KW-1185">Reference proteome</keyword>
<accession>A0A0D1YTS8</accession>
<dbReference type="EMBL" id="KN847493">
    <property type="protein sequence ID" value="KIW18661.1"/>
    <property type="molecule type" value="Genomic_DNA"/>
</dbReference>
<protein>
    <submittedName>
        <fullName evidence="1">Uncharacterized protein</fullName>
    </submittedName>
</protein>
<proteinExistence type="predicted"/>
<gene>
    <name evidence="1" type="ORF">PV08_02950</name>
</gene>
<evidence type="ECO:0000313" key="2">
    <source>
        <dbReference type="Proteomes" id="UP000053328"/>
    </source>
</evidence>
<organism evidence="1 2">
    <name type="scientific">Exophiala spinifera</name>
    <dbReference type="NCBI Taxonomy" id="91928"/>
    <lineage>
        <taxon>Eukaryota</taxon>
        <taxon>Fungi</taxon>
        <taxon>Dikarya</taxon>
        <taxon>Ascomycota</taxon>
        <taxon>Pezizomycotina</taxon>
        <taxon>Eurotiomycetes</taxon>
        <taxon>Chaetothyriomycetidae</taxon>
        <taxon>Chaetothyriales</taxon>
        <taxon>Herpotrichiellaceae</taxon>
        <taxon>Exophiala</taxon>
    </lineage>
</organism>
<dbReference type="GeneID" id="27330033"/>
<evidence type="ECO:0000313" key="1">
    <source>
        <dbReference type="EMBL" id="KIW18661.1"/>
    </source>
</evidence>
<dbReference type="AlphaFoldDB" id="A0A0D1YTS8"/>
<dbReference type="RefSeq" id="XP_016238877.1">
    <property type="nucleotide sequence ID" value="XM_016377307.1"/>
</dbReference>
<reference evidence="1 2" key="1">
    <citation type="submission" date="2015-01" db="EMBL/GenBank/DDBJ databases">
        <title>The Genome Sequence of Exophiala spinifera CBS89968.</title>
        <authorList>
            <consortium name="The Broad Institute Genomics Platform"/>
            <person name="Cuomo C."/>
            <person name="de Hoog S."/>
            <person name="Gorbushina A."/>
            <person name="Stielow B."/>
            <person name="Teixiera M."/>
            <person name="Abouelleil A."/>
            <person name="Chapman S.B."/>
            <person name="Priest M."/>
            <person name="Young S.K."/>
            <person name="Wortman J."/>
            <person name="Nusbaum C."/>
            <person name="Birren B."/>
        </authorList>
    </citation>
    <scope>NUCLEOTIDE SEQUENCE [LARGE SCALE GENOMIC DNA]</scope>
    <source>
        <strain evidence="1 2">CBS 89968</strain>
    </source>
</reference>
<dbReference type="HOGENOM" id="CLU_1229951_0_0_1"/>
<dbReference type="Proteomes" id="UP000053328">
    <property type="component" value="Unassembled WGS sequence"/>
</dbReference>
<sequence length="225" mass="25480">MPGRATFMSPPSVLEYARFHGLALDYRSSDPFAYLNTLEPNGQIVEVDPALSDPVFLFLKPISQESKLQLSREASQILSDSIKDPCSDISSQHLVPRFRRLKNLKLEEPLLSTDHQTDVWNFKRSTPVGVQLRSILLRAEPFQLPGSGQLVDEFNHVFRGRTHGKFEQVGQERLLISRGTLSRISKVCLDDWNEMDKYDDLMVRLDLKKVSGAILADVEITGNRA</sequence>